<dbReference type="InterPro" id="IPR007704">
    <property type="entry name" value="PIG-M"/>
</dbReference>
<dbReference type="eggNOG" id="KOG3893">
    <property type="taxonomic scope" value="Eukaryota"/>
</dbReference>
<comment type="subcellular location">
    <subcellularLocation>
        <location evidence="1 13">Endoplasmic reticulum membrane</location>
        <topology evidence="1 13">Multi-pass membrane protein</topology>
    </subcellularLocation>
</comment>
<keyword evidence="5 13" id="KW-0337">GPI-anchor biosynthesis</keyword>
<dbReference type="Proteomes" id="UP000011761">
    <property type="component" value="Unassembled WGS sequence"/>
</dbReference>
<dbReference type="GeneID" id="19116870"/>
<sequence length="406" mass="45771">MRPAIAFTAAILLRLGLIHFGYTDIDYLVFTDAARFVSKGRSPYDRATYRYTPLLAWILWPTTSHGIWFEYGKALFAAADVVTGWLMVQILRRRMALGRSTDYACIWLLNPIVASISARGSSEGLVALLVVSLLWATLEKRPILAGLLLGLAVHFKIYPFIYGSSILLWLERDTTSAALDPSSSLGARLYRRATSAVWQPARVKLVVASAISFLLLNSIMLYHYGMPFVDHTFLHHITRIDHRHNFSVYNTILHMSSAYPASGFIMQIESIAFIPQLLLSVVLVPFASARRNLAGSMLAQTFAFVTFNKVCTSQYFLWYMVFLPLYLPDTTLLWGRRGLVMIALWVLGQAVWLQQGYELEFLGRSTFVPGLWLGSIAFFLINCWILRIIVEDVGFCGIGTTSKKQN</sequence>
<feature type="transmembrane region" description="Helical" evidence="13">
    <location>
        <begin position="205"/>
        <end position="224"/>
    </location>
</feature>
<feature type="transmembrane region" description="Helical" evidence="13">
    <location>
        <begin position="74"/>
        <end position="91"/>
    </location>
</feature>
<evidence type="ECO:0000256" key="7">
    <source>
        <dbReference type="ARBA" id="ARBA00022679"/>
    </source>
</evidence>
<dbReference type="GO" id="GO:1990529">
    <property type="term" value="C:glycosylphosphatidylinositol-mannosyltransferase I complex"/>
    <property type="evidence" value="ECO:0007669"/>
    <property type="project" value="TreeGrafter"/>
</dbReference>
<dbReference type="OMA" id="LINCWIL"/>
<evidence type="ECO:0000313" key="14">
    <source>
        <dbReference type="EMBL" id="EMC94335.1"/>
    </source>
</evidence>
<evidence type="ECO:0000256" key="4">
    <source>
        <dbReference type="ARBA" id="ARBA00013797"/>
    </source>
</evidence>
<proteinExistence type="inferred from homology"/>
<comment type="pathway">
    <text evidence="2 13">Glycolipid biosynthesis; glycosylphosphatidylinositol-anchor biosynthesis.</text>
</comment>
<keyword evidence="11 13" id="KW-0472">Membrane</keyword>
<dbReference type="EMBL" id="KB445558">
    <property type="protein sequence ID" value="EMC94335.1"/>
    <property type="molecule type" value="Genomic_DNA"/>
</dbReference>
<dbReference type="Pfam" id="PF05007">
    <property type="entry name" value="Mannosyl_trans"/>
    <property type="match status" value="1"/>
</dbReference>
<evidence type="ECO:0000256" key="5">
    <source>
        <dbReference type="ARBA" id="ARBA00022502"/>
    </source>
</evidence>
<protein>
    <recommendedName>
        <fullName evidence="4 13">GPI mannosyltransferase 1</fullName>
        <ecNumber evidence="13">2.4.1.-</ecNumber>
    </recommendedName>
    <alternativeName>
        <fullName evidence="13">GPI mannosyltransferase I</fullName>
    </alternativeName>
</protein>
<comment type="caution">
    <text evidence="13">Lacks conserved residue(s) required for the propagation of feature annotation.</text>
</comment>
<evidence type="ECO:0000313" key="15">
    <source>
        <dbReference type="Proteomes" id="UP000011761"/>
    </source>
</evidence>
<dbReference type="GO" id="GO:0005789">
    <property type="term" value="C:endoplasmic reticulum membrane"/>
    <property type="evidence" value="ECO:0007669"/>
    <property type="project" value="UniProtKB-SubCell"/>
</dbReference>
<dbReference type="STRING" id="717646.M2N6C9"/>
<keyword evidence="9 13" id="KW-0256">Endoplasmic reticulum</keyword>
<dbReference type="RefSeq" id="XP_007678230.1">
    <property type="nucleotide sequence ID" value="XM_007680040.1"/>
</dbReference>
<keyword evidence="15" id="KW-1185">Reference proteome</keyword>
<evidence type="ECO:0000256" key="13">
    <source>
        <dbReference type="RuleBase" id="RU365064"/>
    </source>
</evidence>
<feature type="transmembrane region" description="Helical" evidence="13">
    <location>
        <begin position="103"/>
        <end position="136"/>
    </location>
</feature>
<dbReference type="PANTHER" id="PTHR12886">
    <property type="entry name" value="PIG-M MANNOSYLTRANSFERASE"/>
    <property type="match status" value="1"/>
</dbReference>
<keyword evidence="7 13" id="KW-0808">Transferase</keyword>
<keyword evidence="10 13" id="KW-1133">Transmembrane helix</keyword>
<dbReference type="GO" id="GO:0004376">
    <property type="term" value="F:GPI mannosyltransferase activity"/>
    <property type="evidence" value="ECO:0007669"/>
    <property type="project" value="InterPro"/>
</dbReference>
<organism evidence="14 15">
    <name type="scientific">Baudoinia panamericana (strain UAMH 10762)</name>
    <name type="common">Angels' share fungus</name>
    <name type="synonym">Baudoinia compniacensis (strain UAMH 10762)</name>
    <dbReference type="NCBI Taxonomy" id="717646"/>
    <lineage>
        <taxon>Eukaryota</taxon>
        <taxon>Fungi</taxon>
        <taxon>Dikarya</taxon>
        <taxon>Ascomycota</taxon>
        <taxon>Pezizomycotina</taxon>
        <taxon>Dothideomycetes</taxon>
        <taxon>Dothideomycetidae</taxon>
        <taxon>Mycosphaerellales</taxon>
        <taxon>Teratosphaeriaceae</taxon>
        <taxon>Baudoinia</taxon>
    </lineage>
</organism>
<dbReference type="GO" id="GO:0051751">
    <property type="term" value="F:alpha-1,4-mannosyltransferase activity"/>
    <property type="evidence" value="ECO:0007669"/>
    <property type="project" value="InterPro"/>
</dbReference>
<evidence type="ECO:0000256" key="1">
    <source>
        <dbReference type="ARBA" id="ARBA00004477"/>
    </source>
</evidence>
<evidence type="ECO:0000256" key="12">
    <source>
        <dbReference type="ARBA" id="ARBA00025399"/>
    </source>
</evidence>
<dbReference type="HOGENOM" id="CLU_024220_1_0_1"/>
<feature type="transmembrane region" description="Helical" evidence="13">
    <location>
        <begin position="142"/>
        <end position="162"/>
    </location>
</feature>
<keyword evidence="8 13" id="KW-0812">Transmembrane</keyword>
<name>M2N6C9_BAUPA</name>
<comment type="function">
    <text evidence="12 13">Mannosyltransferase involved in glycosylphosphatidylinositol-anchor biosynthesis. Transfers the first alpha-1,4-mannose to GlcN-acyl-PI during GPI precursor assembly. Required for cell wall integrity.</text>
</comment>
<evidence type="ECO:0000256" key="2">
    <source>
        <dbReference type="ARBA" id="ARBA00004687"/>
    </source>
</evidence>
<comment type="similarity">
    <text evidence="3 13">Belongs to the PIGM family.</text>
</comment>
<dbReference type="AlphaFoldDB" id="M2N6C9"/>
<dbReference type="UniPathway" id="UPA00196"/>
<dbReference type="GO" id="GO:0006506">
    <property type="term" value="P:GPI anchor biosynthetic process"/>
    <property type="evidence" value="ECO:0007669"/>
    <property type="project" value="UniProtKB-UniPathway"/>
</dbReference>
<accession>M2N6C9</accession>
<dbReference type="PANTHER" id="PTHR12886:SF0">
    <property type="entry name" value="GPI MANNOSYLTRANSFERASE 1"/>
    <property type="match status" value="1"/>
</dbReference>
<gene>
    <name evidence="14" type="ORF">BAUCODRAFT_74139</name>
</gene>
<evidence type="ECO:0000256" key="11">
    <source>
        <dbReference type="ARBA" id="ARBA00023136"/>
    </source>
</evidence>
<reference evidence="14 15" key="1">
    <citation type="journal article" date="2012" name="PLoS Pathog.">
        <title>Diverse lifestyles and strategies of plant pathogenesis encoded in the genomes of eighteen Dothideomycetes fungi.</title>
        <authorList>
            <person name="Ohm R.A."/>
            <person name="Feau N."/>
            <person name="Henrissat B."/>
            <person name="Schoch C.L."/>
            <person name="Horwitz B.A."/>
            <person name="Barry K.W."/>
            <person name="Condon B.J."/>
            <person name="Copeland A.C."/>
            <person name="Dhillon B."/>
            <person name="Glaser F."/>
            <person name="Hesse C.N."/>
            <person name="Kosti I."/>
            <person name="LaButti K."/>
            <person name="Lindquist E.A."/>
            <person name="Lucas S."/>
            <person name="Salamov A.A."/>
            <person name="Bradshaw R.E."/>
            <person name="Ciuffetti L."/>
            <person name="Hamelin R.C."/>
            <person name="Kema G.H.J."/>
            <person name="Lawrence C."/>
            <person name="Scott J.A."/>
            <person name="Spatafora J.W."/>
            <person name="Turgeon B.G."/>
            <person name="de Wit P.J.G.M."/>
            <person name="Zhong S."/>
            <person name="Goodwin S.B."/>
            <person name="Grigoriev I.V."/>
        </authorList>
    </citation>
    <scope>NUCLEOTIDE SEQUENCE [LARGE SCALE GENOMIC DNA]</scope>
    <source>
        <strain evidence="14 15">UAMH 10762</strain>
    </source>
</reference>
<evidence type="ECO:0000256" key="8">
    <source>
        <dbReference type="ARBA" id="ARBA00022692"/>
    </source>
</evidence>
<evidence type="ECO:0000256" key="3">
    <source>
        <dbReference type="ARBA" id="ARBA00011071"/>
    </source>
</evidence>
<dbReference type="EC" id="2.4.1.-" evidence="13"/>
<dbReference type="OrthoDB" id="1741594at2759"/>
<dbReference type="KEGG" id="bcom:BAUCODRAFT_74139"/>
<feature type="transmembrane region" description="Helical" evidence="13">
    <location>
        <begin position="264"/>
        <end position="286"/>
    </location>
</feature>
<evidence type="ECO:0000256" key="9">
    <source>
        <dbReference type="ARBA" id="ARBA00022824"/>
    </source>
</evidence>
<feature type="transmembrane region" description="Helical" evidence="13">
    <location>
        <begin position="365"/>
        <end position="390"/>
    </location>
</feature>
<keyword evidence="6 13" id="KW-0328">Glycosyltransferase</keyword>
<evidence type="ECO:0000256" key="10">
    <source>
        <dbReference type="ARBA" id="ARBA00022989"/>
    </source>
</evidence>
<evidence type="ECO:0000256" key="6">
    <source>
        <dbReference type="ARBA" id="ARBA00022676"/>
    </source>
</evidence>